<feature type="transmembrane region" description="Helical" evidence="6">
    <location>
        <begin position="104"/>
        <end position="124"/>
    </location>
</feature>
<gene>
    <name evidence="8" type="ORF">SteCoe_11293</name>
</gene>
<feature type="binding site" evidence="5">
    <location>
        <position position="500"/>
    </location>
    <ligand>
        <name>Zn(2+)</name>
        <dbReference type="ChEBI" id="CHEBI:29105"/>
        <label>1</label>
    </ligand>
</feature>
<dbReference type="PANTHER" id="PTHR11347">
    <property type="entry name" value="CYCLIC NUCLEOTIDE PHOSPHODIESTERASE"/>
    <property type="match status" value="1"/>
</dbReference>
<feature type="transmembrane region" description="Helical" evidence="6">
    <location>
        <begin position="136"/>
        <end position="153"/>
    </location>
</feature>
<feature type="binding site" evidence="4">
    <location>
        <begin position="460"/>
        <end position="464"/>
    </location>
    <ligand>
        <name>AMP</name>
        <dbReference type="ChEBI" id="CHEBI:456215"/>
    </ligand>
</feature>
<proteinExistence type="predicted"/>
<dbReference type="GO" id="GO:0004114">
    <property type="term" value="F:3',5'-cyclic-nucleotide phosphodiesterase activity"/>
    <property type="evidence" value="ECO:0007669"/>
    <property type="project" value="InterPro"/>
</dbReference>
<dbReference type="Pfam" id="PF00233">
    <property type="entry name" value="PDEase_I"/>
    <property type="match status" value="1"/>
</dbReference>
<protein>
    <recommendedName>
        <fullName evidence="7">PDEase domain-containing protein</fullName>
    </recommendedName>
</protein>
<keyword evidence="1 5" id="KW-0479">Metal-binding</keyword>
<feature type="binding site" evidence="5">
    <location>
        <position position="464"/>
    </location>
    <ligand>
        <name>Zn(2+)</name>
        <dbReference type="ChEBI" id="CHEBI:29105"/>
        <label>1</label>
    </ligand>
</feature>
<feature type="binding site" evidence="5">
    <location>
        <position position="613"/>
    </location>
    <ligand>
        <name>Zn(2+)</name>
        <dbReference type="ChEBI" id="CHEBI:29105"/>
        <label>1</label>
    </ligand>
</feature>
<reference evidence="8 9" key="1">
    <citation type="submission" date="2016-11" db="EMBL/GenBank/DDBJ databases">
        <title>The macronuclear genome of Stentor coeruleus: a giant cell with tiny introns.</title>
        <authorList>
            <person name="Slabodnick M."/>
            <person name="Ruby J.G."/>
            <person name="Reiff S.B."/>
            <person name="Swart E.C."/>
            <person name="Gosai S."/>
            <person name="Prabakaran S."/>
            <person name="Witkowska E."/>
            <person name="Larue G.E."/>
            <person name="Fisher S."/>
            <person name="Freeman R.M."/>
            <person name="Gunawardena J."/>
            <person name="Chu W."/>
            <person name="Stover N.A."/>
            <person name="Gregory B.D."/>
            <person name="Nowacki M."/>
            <person name="Derisi J."/>
            <person name="Roy S.W."/>
            <person name="Marshall W.F."/>
            <person name="Sood P."/>
        </authorList>
    </citation>
    <scope>NUCLEOTIDE SEQUENCE [LARGE SCALE GENOMIC DNA]</scope>
    <source>
        <strain evidence="8">WM001</strain>
    </source>
</reference>
<feature type="binding site" evidence="5">
    <location>
        <position position="501"/>
    </location>
    <ligand>
        <name>Zn(2+)</name>
        <dbReference type="ChEBI" id="CHEBI:29105"/>
        <label>1</label>
    </ligand>
</feature>
<feature type="transmembrane region" description="Helical" evidence="6">
    <location>
        <begin position="195"/>
        <end position="212"/>
    </location>
</feature>
<feature type="binding site" evidence="4">
    <location>
        <position position="501"/>
    </location>
    <ligand>
        <name>AMP</name>
        <dbReference type="ChEBI" id="CHEBI:456215"/>
    </ligand>
</feature>
<keyword evidence="9" id="KW-1185">Reference proteome</keyword>
<dbReference type="GO" id="GO:0046872">
    <property type="term" value="F:metal ion binding"/>
    <property type="evidence" value="ECO:0007669"/>
    <property type="project" value="UniProtKB-KW"/>
</dbReference>
<dbReference type="Proteomes" id="UP000187209">
    <property type="component" value="Unassembled WGS sequence"/>
</dbReference>
<name>A0A1R2CDI5_9CILI</name>
<evidence type="ECO:0000256" key="2">
    <source>
        <dbReference type="ARBA" id="ARBA00022801"/>
    </source>
</evidence>
<organism evidence="8 9">
    <name type="scientific">Stentor coeruleus</name>
    <dbReference type="NCBI Taxonomy" id="5963"/>
    <lineage>
        <taxon>Eukaryota</taxon>
        <taxon>Sar</taxon>
        <taxon>Alveolata</taxon>
        <taxon>Ciliophora</taxon>
        <taxon>Postciliodesmatophora</taxon>
        <taxon>Heterotrichea</taxon>
        <taxon>Heterotrichida</taxon>
        <taxon>Stentoridae</taxon>
        <taxon>Stentor</taxon>
    </lineage>
</organism>
<feature type="binding site" evidence="4">
    <location>
        <position position="613"/>
    </location>
    <ligand>
        <name>AMP</name>
        <dbReference type="ChEBI" id="CHEBI:456215"/>
    </ligand>
</feature>
<dbReference type="EMBL" id="MPUH01000187">
    <property type="protein sequence ID" value="OMJ87052.1"/>
    <property type="molecule type" value="Genomic_DNA"/>
</dbReference>
<feature type="active site" description="Proton donor" evidence="3">
    <location>
        <position position="460"/>
    </location>
</feature>
<feature type="transmembrane region" description="Helical" evidence="6">
    <location>
        <begin position="165"/>
        <end position="183"/>
    </location>
</feature>
<feature type="binding site" evidence="4">
    <location>
        <position position="664"/>
    </location>
    <ligand>
        <name>AMP</name>
        <dbReference type="ChEBI" id="CHEBI:456215"/>
    </ligand>
</feature>
<evidence type="ECO:0000256" key="4">
    <source>
        <dbReference type="PIRSR" id="PIRSR623088-2"/>
    </source>
</evidence>
<dbReference type="OrthoDB" id="189220at2759"/>
<evidence type="ECO:0000256" key="1">
    <source>
        <dbReference type="ARBA" id="ARBA00022723"/>
    </source>
</evidence>
<dbReference type="InterPro" id="IPR023088">
    <property type="entry name" value="PDEase"/>
</dbReference>
<evidence type="ECO:0000313" key="9">
    <source>
        <dbReference type="Proteomes" id="UP000187209"/>
    </source>
</evidence>
<keyword evidence="6" id="KW-1133">Transmembrane helix</keyword>
<dbReference type="InterPro" id="IPR036971">
    <property type="entry name" value="PDEase_catalytic_dom_sf"/>
</dbReference>
<evidence type="ECO:0000256" key="5">
    <source>
        <dbReference type="PIRSR" id="PIRSR623088-3"/>
    </source>
</evidence>
<sequence length="729" mass="85011">MKTKAFYNSSIGQQNPNIYDLINHSTGDIESIPLDQNFLVFRDKKTERKYLDHLFFDHESNNQPSAQFKSNMFIFFIYYTLFFLSSLTYNVLKYTFGSFPAPIFFLKTFFLGICSITVYIILYLTVKSKRVYRNSLKATTFIGTIIVLNLIITDNRVLVYMTGKHVDEFSVNSLLIFILLGYLKNQTFGTFRCMLWWTVFTICAQVFILVMFSQQDLFTNSYEVFGLSVGLLLECLNCYRCDHTSRDIFWKKKSQLNNVSDIFDENNESSDNFSSQLINTEIELLIQLCDKIKKSIKSVSSLILYNDIKSKLKIATSQLNSLKKRIAGDLFRASFKLENNENIDDEDKTFISQVFMQMSLKHSNTMRKPRGIRQVSGSKLRKVTFTKYGIDDLEKVLDSIGNNWNFDIWLVYNATGQSITIVSRYVCNKWGLCQDFAIDDDIFDRFFESLEKNYHQNPYHNACHAADVMHSFLFFCIAGDLVNFMNPLETLSCIIATLAHDVRHPSVTNRFLIRNRDEIATKYNDISVLENMHANTTFTLMAMEGFNILENLTQDEWNKARKIIIELILETDMSRHFELLGRFRARITNLEDFNLDLIENKIMVWSTALKCADIGHSAKIAELHEKWSALICEEFFRQGDIEKERKQEISMYCDRHNTDIPKSQAGFIKNISLPMYESWCGYLKSEKANRYCLEQLKINYESWTAKIIILKSPENRVFSARDEECNDED</sequence>
<evidence type="ECO:0000256" key="3">
    <source>
        <dbReference type="PIRSR" id="PIRSR623088-1"/>
    </source>
</evidence>
<feature type="binding site" evidence="5">
    <location>
        <position position="501"/>
    </location>
    <ligand>
        <name>Zn(2+)</name>
        <dbReference type="ChEBI" id="CHEBI:29105"/>
        <label>2</label>
    </ligand>
</feature>
<feature type="transmembrane region" description="Helical" evidence="6">
    <location>
        <begin position="72"/>
        <end position="92"/>
    </location>
</feature>
<keyword evidence="6" id="KW-0472">Membrane</keyword>
<accession>A0A1R2CDI5</accession>
<comment type="caution">
    <text evidence="8">The sequence shown here is derived from an EMBL/GenBank/DDBJ whole genome shotgun (WGS) entry which is preliminary data.</text>
</comment>
<dbReference type="GO" id="GO:0007165">
    <property type="term" value="P:signal transduction"/>
    <property type="evidence" value="ECO:0007669"/>
    <property type="project" value="InterPro"/>
</dbReference>
<dbReference type="InterPro" id="IPR002073">
    <property type="entry name" value="PDEase_catalytic_dom"/>
</dbReference>
<dbReference type="AlphaFoldDB" id="A0A1R2CDI5"/>
<evidence type="ECO:0000256" key="6">
    <source>
        <dbReference type="SAM" id="Phobius"/>
    </source>
</evidence>
<evidence type="ECO:0000259" key="7">
    <source>
        <dbReference type="PROSITE" id="PS51845"/>
    </source>
</evidence>
<feature type="domain" description="PDEase" evidence="7">
    <location>
        <begin position="381"/>
        <end position="710"/>
    </location>
</feature>
<keyword evidence="2" id="KW-0378">Hydrolase</keyword>
<evidence type="ECO:0000313" key="8">
    <source>
        <dbReference type="EMBL" id="OMJ87052.1"/>
    </source>
</evidence>
<dbReference type="PROSITE" id="PS51845">
    <property type="entry name" value="PDEASE_I_2"/>
    <property type="match status" value="1"/>
</dbReference>
<dbReference type="SUPFAM" id="SSF109604">
    <property type="entry name" value="HD-domain/PDEase-like"/>
    <property type="match status" value="1"/>
</dbReference>
<dbReference type="PRINTS" id="PR00387">
    <property type="entry name" value="PDIESTERASE1"/>
</dbReference>
<dbReference type="Gene3D" id="1.10.1300.10">
    <property type="entry name" value="3'5'-cyclic nucleotide phosphodiesterase, catalytic domain"/>
    <property type="match status" value="1"/>
</dbReference>
<keyword evidence="6" id="KW-0812">Transmembrane</keyword>